<feature type="chain" id="PRO_5038403708" description="Neurotoxin" evidence="1">
    <location>
        <begin position="21"/>
        <end position="67"/>
    </location>
</feature>
<dbReference type="EMBL" id="JAIWYP010000005">
    <property type="protein sequence ID" value="KAH3823431.1"/>
    <property type="molecule type" value="Genomic_DNA"/>
</dbReference>
<sequence length="67" mass="7550">MGPSKLFAVVLIICLAGAMADDYKEEPCKCECKKSCSKGECYIKGWKKCPYGKKYCFEFAIVYISTM</sequence>
<organism evidence="2 3">
    <name type="scientific">Dreissena polymorpha</name>
    <name type="common">Zebra mussel</name>
    <name type="synonym">Mytilus polymorpha</name>
    <dbReference type="NCBI Taxonomy" id="45954"/>
    <lineage>
        <taxon>Eukaryota</taxon>
        <taxon>Metazoa</taxon>
        <taxon>Spiralia</taxon>
        <taxon>Lophotrochozoa</taxon>
        <taxon>Mollusca</taxon>
        <taxon>Bivalvia</taxon>
        <taxon>Autobranchia</taxon>
        <taxon>Heteroconchia</taxon>
        <taxon>Euheterodonta</taxon>
        <taxon>Imparidentia</taxon>
        <taxon>Neoheterodontei</taxon>
        <taxon>Myida</taxon>
        <taxon>Dreissenoidea</taxon>
        <taxon>Dreissenidae</taxon>
        <taxon>Dreissena</taxon>
    </lineage>
</organism>
<feature type="signal peptide" evidence="1">
    <location>
        <begin position="1"/>
        <end position="20"/>
    </location>
</feature>
<dbReference type="AlphaFoldDB" id="A0A9D4JTB4"/>
<protein>
    <recommendedName>
        <fullName evidence="4">Neurotoxin</fullName>
    </recommendedName>
</protein>
<name>A0A9D4JTB4_DREPO</name>
<keyword evidence="1" id="KW-0732">Signal</keyword>
<proteinExistence type="predicted"/>
<evidence type="ECO:0000313" key="2">
    <source>
        <dbReference type="EMBL" id="KAH3823431.1"/>
    </source>
</evidence>
<accession>A0A9D4JTB4</accession>
<reference evidence="2" key="2">
    <citation type="submission" date="2020-11" db="EMBL/GenBank/DDBJ databases">
        <authorList>
            <person name="McCartney M.A."/>
            <person name="Auch B."/>
            <person name="Kono T."/>
            <person name="Mallez S."/>
            <person name="Becker A."/>
            <person name="Gohl D.M."/>
            <person name="Silverstein K.A.T."/>
            <person name="Koren S."/>
            <person name="Bechman K.B."/>
            <person name="Herman A."/>
            <person name="Abrahante J.E."/>
            <person name="Garbe J."/>
        </authorList>
    </citation>
    <scope>NUCLEOTIDE SEQUENCE</scope>
    <source>
        <strain evidence="2">Duluth1</strain>
        <tissue evidence="2">Whole animal</tissue>
    </source>
</reference>
<comment type="caution">
    <text evidence="2">The sequence shown here is derived from an EMBL/GenBank/DDBJ whole genome shotgun (WGS) entry which is preliminary data.</text>
</comment>
<dbReference type="Proteomes" id="UP000828390">
    <property type="component" value="Unassembled WGS sequence"/>
</dbReference>
<evidence type="ECO:0000256" key="1">
    <source>
        <dbReference type="SAM" id="SignalP"/>
    </source>
</evidence>
<evidence type="ECO:0008006" key="4">
    <source>
        <dbReference type="Google" id="ProtNLM"/>
    </source>
</evidence>
<gene>
    <name evidence="2" type="ORF">DPMN_125230</name>
</gene>
<keyword evidence="3" id="KW-1185">Reference proteome</keyword>
<evidence type="ECO:0000313" key="3">
    <source>
        <dbReference type="Proteomes" id="UP000828390"/>
    </source>
</evidence>
<reference evidence="2" key="1">
    <citation type="journal article" date="2019" name="bioRxiv">
        <title>The Genome of the Zebra Mussel, Dreissena polymorpha: A Resource for Invasive Species Research.</title>
        <authorList>
            <person name="McCartney M.A."/>
            <person name="Auch B."/>
            <person name="Kono T."/>
            <person name="Mallez S."/>
            <person name="Zhang Y."/>
            <person name="Obille A."/>
            <person name="Becker A."/>
            <person name="Abrahante J.E."/>
            <person name="Garbe J."/>
            <person name="Badalamenti J.P."/>
            <person name="Herman A."/>
            <person name="Mangelson H."/>
            <person name="Liachko I."/>
            <person name="Sullivan S."/>
            <person name="Sone E.D."/>
            <person name="Koren S."/>
            <person name="Silverstein K.A.T."/>
            <person name="Beckman K.B."/>
            <person name="Gohl D.M."/>
        </authorList>
    </citation>
    <scope>NUCLEOTIDE SEQUENCE</scope>
    <source>
        <strain evidence="2">Duluth1</strain>
        <tissue evidence="2">Whole animal</tissue>
    </source>
</reference>